<name>A0A5C4T384_9BACL</name>
<dbReference type="AlphaFoldDB" id="A0A5C4T384"/>
<protein>
    <submittedName>
        <fullName evidence="2">Extracellular solute-binding protein</fullName>
    </submittedName>
</protein>
<organism evidence="2 3">
    <name type="scientific">Paenibacillus hemerocallicola</name>
    <dbReference type="NCBI Taxonomy" id="1172614"/>
    <lineage>
        <taxon>Bacteria</taxon>
        <taxon>Bacillati</taxon>
        <taxon>Bacillota</taxon>
        <taxon>Bacilli</taxon>
        <taxon>Bacillales</taxon>
        <taxon>Paenibacillaceae</taxon>
        <taxon>Paenibacillus</taxon>
    </lineage>
</organism>
<dbReference type="PROSITE" id="PS00018">
    <property type="entry name" value="EF_HAND_1"/>
    <property type="match status" value="1"/>
</dbReference>
<evidence type="ECO:0000259" key="1">
    <source>
        <dbReference type="PROSITE" id="PS50222"/>
    </source>
</evidence>
<dbReference type="InterPro" id="IPR050490">
    <property type="entry name" value="Bact_solute-bd_prot1"/>
</dbReference>
<feature type="domain" description="EF-hand" evidence="1">
    <location>
        <begin position="227"/>
        <end position="262"/>
    </location>
</feature>
<dbReference type="OrthoDB" id="9798191at2"/>
<dbReference type="InterPro" id="IPR018247">
    <property type="entry name" value="EF_Hand_1_Ca_BS"/>
</dbReference>
<evidence type="ECO:0000313" key="3">
    <source>
        <dbReference type="Proteomes" id="UP000307943"/>
    </source>
</evidence>
<dbReference type="PROSITE" id="PS50222">
    <property type="entry name" value="EF_HAND_2"/>
    <property type="match status" value="1"/>
</dbReference>
<comment type="caution">
    <text evidence="2">The sequence shown here is derived from an EMBL/GenBank/DDBJ whole genome shotgun (WGS) entry which is preliminary data.</text>
</comment>
<dbReference type="GO" id="GO:0005509">
    <property type="term" value="F:calcium ion binding"/>
    <property type="evidence" value="ECO:0007669"/>
    <property type="project" value="InterPro"/>
</dbReference>
<dbReference type="InterPro" id="IPR002048">
    <property type="entry name" value="EF_hand_dom"/>
</dbReference>
<dbReference type="RefSeq" id="WP_139605056.1">
    <property type="nucleotide sequence ID" value="NZ_VDCQ01000042.1"/>
</dbReference>
<dbReference type="Gene3D" id="3.40.190.10">
    <property type="entry name" value="Periplasmic binding protein-like II"/>
    <property type="match status" value="1"/>
</dbReference>
<accession>A0A5C4T384</accession>
<dbReference type="SUPFAM" id="SSF53850">
    <property type="entry name" value="Periplasmic binding protein-like II"/>
    <property type="match status" value="1"/>
</dbReference>
<dbReference type="PANTHER" id="PTHR43649">
    <property type="entry name" value="ARABINOSE-BINDING PROTEIN-RELATED"/>
    <property type="match status" value="1"/>
</dbReference>
<dbReference type="InterPro" id="IPR006059">
    <property type="entry name" value="SBP"/>
</dbReference>
<dbReference type="EMBL" id="VDCQ01000042">
    <property type="protein sequence ID" value="TNJ63503.1"/>
    <property type="molecule type" value="Genomic_DNA"/>
</dbReference>
<keyword evidence="3" id="KW-1185">Reference proteome</keyword>
<dbReference type="PANTHER" id="PTHR43649:SF12">
    <property type="entry name" value="DIACETYLCHITOBIOSE BINDING PROTEIN DASA"/>
    <property type="match status" value="1"/>
</dbReference>
<dbReference type="Pfam" id="PF01547">
    <property type="entry name" value="SBP_bac_1"/>
    <property type="match status" value="1"/>
</dbReference>
<proteinExistence type="predicted"/>
<gene>
    <name evidence="2" type="ORF">FE784_25340</name>
</gene>
<evidence type="ECO:0000313" key="2">
    <source>
        <dbReference type="EMBL" id="TNJ63503.1"/>
    </source>
</evidence>
<dbReference type="PROSITE" id="PS51257">
    <property type="entry name" value="PROKAR_LIPOPROTEIN"/>
    <property type="match status" value="1"/>
</dbReference>
<dbReference type="Proteomes" id="UP000307943">
    <property type="component" value="Unassembled WGS sequence"/>
</dbReference>
<sequence>MNGKVYGTLSALVLAVPLIVSGCGKDAKDAQGADGGKKTELNVTIVTESQGDTVEQQSWEELAKAYMAKRSDVKINMTVQNMGGVEQHRTWVTTQLIGSTAPDVFTTRRIWDQEDLQKGLLLDLTPYFQEASSYAGGKTLEKTLSPTVLTQLVGANKKYASVPTFVDVVRVMYNKSLFEKAGITQVPKTWTEFLSAQAKLKQANITPFSFPNSKPGDYNYSWSTRILTEELIASSYDQLDVNKNGFIEVNEYVRGVDQGIIDIEKAPYKDVFPLLKDWSQYWAKGYNGLDFDTSTDQFVRGDAAMIMRTSAQSKVLFESQARKFEMGMFPLPYLTKENNPAAIGKLMEIGGVPAGNLAIPKSIAAAKQAAAVDFLKFVVSSDMQALMAEKLYRAPVSQDVNLPEKLSGFKFAGDQMKLNIYGGELDKTVTEFNQKLGQTYLEGKMTAEQYIAGLKKTMIDGVKKKMEENKWSKENNYGIQ</sequence>
<reference evidence="2 3" key="1">
    <citation type="submission" date="2019-05" db="EMBL/GenBank/DDBJ databases">
        <title>We sequenced the genome of Paenibacillus hemerocallicola KCTC 33185 for further insight into its adaptation and study the phylogeny of Paenibacillus.</title>
        <authorList>
            <person name="Narsing Rao M.P."/>
        </authorList>
    </citation>
    <scope>NUCLEOTIDE SEQUENCE [LARGE SCALE GENOMIC DNA]</scope>
    <source>
        <strain evidence="2 3">KCTC 33185</strain>
    </source>
</reference>